<dbReference type="Proteomes" id="UP000056502">
    <property type="component" value="Chromosome I"/>
</dbReference>
<dbReference type="EMBL" id="CP012603">
    <property type="protein sequence ID" value="ALE39478.1"/>
    <property type="molecule type" value="Genomic_DNA"/>
</dbReference>
<accession>A0A0M5LDF4</accession>
<dbReference type="PATRIC" id="fig|1279460.3.peg.2312"/>
<organism evidence="1">
    <name type="scientific">Leptospira interrogans serovar Hardjo str. Norma</name>
    <dbReference type="NCBI Taxonomy" id="1279460"/>
    <lineage>
        <taxon>Bacteria</taxon>
        <taxon>Pseudomonadati</taxon>
        <taxon>Spirochaetota</taxon>
        <taxon>Spirochaetia</taxon>
        <taxon>Leptospirales</taxon>
        <taxon>Leptospiraceae</taxon>
        <taxon>Leptospira</taxon>
    </lineage>
</organism>
<sequence>MWELLQIWILLLNLQNVGTITNLDFTVKSLKCGTITNLRFYS</sequence>
<evidence type="ECO:0000313" key="2">
    <source>
        <dbReference type="Proteomes" id="UP000056502"/>
    </source>
</evidence>
<gene>
    <name evidence="1" type="ORF">G436_2299</name>
</gene>
<protein>
    <submittedName>
        <fullName evidence="1">Uncharacterized protein</fullName>
    </submittedName>
</protein>
<reference evidence="1 2" key="1">
    <citation type="journal article" date="2015" name="Genome Announc.">
        <title>Whole-Genome Sequence of Leptospira interrogans Serovar Hardjo Subtype Hardjoprajitno Strain Norma, Isolated from Cattle in a Leptospirosis Outbreak in Brazil.</title>
        <authorList>
            <person name="Cosate M.R."/>
            <person name="Soares S.C."/>
            <person name="Mendes T.A."/>
            <person name="Raittz R.T."/>
            <person name="Moreira E.C."/>
            <person name="Leite R."/>
            <person name="Fernandes G.R."/>
            <person name="Haddad J.P."/>
            <person name="Ortega J.M."/>
        </authorList>
    </citation>
    <scope>NUCLEOTIDE SEQUENCE [LARGE SCALE GENOMIC DNA]</scope>
    <source>
        <strain evidence="1 2">Norma</strain>
    </source>
</reference>
<name>A0A0M5LDF4_LEPIR</name>
<dbReference type="AntiFam" id="ANF00051">
    <property type="entry name" value="Translation of DNA tandem repeat"/>
</dbReference>
<proteinExistence type="predicted"/>
<evidence type="ECO:0000313" key="1">
    <source>
        <dbReference type="EMBL" id="ALE39478.1"/>
    </source>
</evidence>
<dbReference type="AlphaFoldDB" id="A0A0M5LDF4"/>